<evidence type="ECO:0000313" key="17">
    <source>
        <dbReference type="EMBL" id="MFD2916313.1"/>
    </source>
</evidence>
<dbReference type="CDD" id="cd20070">
    <property type="entry name" value="5TM_YidC_Alb3"/>
    <property type="match status" value="1"/>
</dbReference>
<feature type="region of interest" description="Disordered" evidence="14">
    <location>
        <begin position="603"/>
        <end position="634"/>
    </location>
</feature>
<evidence type="ECO:0000256" key="9">
    <source>
        <dbReference type="ARBA" id="ARBA00023136"/>
    </source>
</evidence>
<reference evidence="18" key="1">
    <citation type="journal article" date="2019" name="Int. J. Syst. Evol. Microbiol.">
        <title>The Global Catalogue of Microorganisms (GCM) 10K type strain sequencing project: providing services to taxonomists for standard genome sequencing and annotation.</title>
        <authorList>
            <consortium name="The Broad Institute Genomics Platform"/>
            <consortium name="The Broad Institute Genome Sequencing Center for Infectious Disease"/>
            <person name="Wu L."/>
            <person name="Ma J."/>
        </authorList>
    </citation>
    <scope>NUCLEOTIDE SEQUENCE [LARGE SCALE GENOMIC DNA]</scope>
    <source>
        <strain evidence="18">KCTC 32514</strain>
    </source>
</reference>
<evidence type="ECO:0000259" key="15">
    <source>
        <dbReference type="Pfam" id="PF02096"/>
    </source>
</evidence>
<comment type="subcellular location">
    <subcellularLocation>
        <location evidence="1">Cell inner membrane</location>
        <topology evidence="1">Multi-pass membrane protein</topology>
    </subcellularLocation>
    <subcellularLocation>
        <location evidence="13">Cell membrane</location>
        <topology evidence="13">Multi-pass membrane protein</topology>
    </subcellularLocation>
</comment>
<feature type="transmembrane region" description="Helical" evidence="13">
    <location>
        <begin position="447"/>
        <end position="468"/>
    </location>
</feature>
<comment type="function">
    <text evidence="13">Required for the insertion and/or proper folding and/or complex formation of integral membrane proteins into the membrane. Involved in integration of membrane proteins that insert both dependently and independently of the Sec translocase complex, as well as at least some lipoproteins. Aids folding of multispanning membrane proteins.</text>
</comment>
<dbReference type="PANTHER" id="PTHR12428">
    <property type="entry name" value="OXA1"/>
    <property type="match status" value="1"/>
</dbReference>
<evidence type="ECO:0000256" key="13">
    <source>
        <dbReference type="HAMAP-Rule" id="MF_01810"/>
    </source>
</evidence>
<dbReference type="HAMAP" id="MF_01810">
    <property type="entry name" value="YidC_type1"/>
    <property type="match status" value="1"/>
</dbReference>
<dbReference type="Gene3D" id="2.70.98.90">
    <property type="match status" value="1"/>
</dbReference>
<dbReference type="NCBIfam" id="TIGR03593">
    <property type="entry name" value="yidC_nterm"/>
    <property type="match status" value="1"/>
</dbReference>
<dbReference type="Pfam" id="PF02096">
    <property type="entry name" value="60KD_IMP"/>
    <property type="match status" value="1"/>
</dbReference>
<feature type="domain" description="Membrane insertase YidC/Oxa/ALB C-terminal" evidence="15">
    <location>
        <begin position="382"/>
        <end position="585"/>
    </location>
</feature>
<evidence type="ECO:0000256" key="12">
    <source>
        <dbReference type="ARBA" id="ARBA00033342"/>
    </source>
</evidence>
<dbReference type="InterPro" id="IPR028053">
    <property type="entry name" value="Membr_insert_YidC_N"/>
</dbReference>
<feature type="region of interest" description="Disordered" evidence="14">
    <location>
        <begin position="34"/>
        <end position="55"/>
    </location>
</feature>
<keyword evidence="7 13" id="KW-0653">Protein transport</keyword>
<dbReference type="NCBIfam" id="NF002359">
    <property type="entry name" value="PRK01318.2-6"/>
    <property type="match status" value="1"/>
</dbReference>
<dbReference type="RefSeq" id="WP_194508317.1">
    <property type="nucleotide sequence ID" value="NZ_JADILU010000004.1"/>
</dbReference>
<keyword evidence="5 13" id="KW-1003">Cell membrane</keyword>
<protein>
    <recommendedName>
        <fullName evidence="3 13">Membrane protein insertase YidC</fullName>
    </recommendedName>
    <alternativeName>
        <fullName evidence="12 13">Foldase YidC</fullName>
    </alternativeName>
    <alternativeName>
        <fullName evidence="11 13">Membrane integrase YidC</fullName>
    </alternativeName>
    <alternativeName>
        <fullName evidence="13">Membrane protein YidC</fullName>
    </alternativeName>
</protein>
<organism evidence="17 18">
    <name type="scientific">Psychroserpens luteus</name>
    <dbReference type="NCBI Taxonomy" id="1434066"/>
    <lineage>
        <taxon>Bacteria</taxon>
        <taxon>Pseudomonadati</taxon>
        <taxon>Bacteroidota</taxon>
        <taxon>Flavobacteriia</taxon>
        <taxon>Flavobacteriales</taxon>
        <taxon>Flavobacteriaceae</taxon>
        <taxon>Psychroserpens</taxon>
    </lineage>
</organism>
<keyword evidence="8 13" id="KW-1133">Transmembrane helix</keyword>
<sequence>MEEKKFDVKSIIGFVLIFGILIFMMWKNQPTPEELAEQEKQEQIEAGKKAETKQTKDTKVVAAEDFTAPKPGDSLKLEALKNKLGSFAFSSTLPSATDTFTTVQTDVLDLKFSNKGGFLSEVILKKFVDYDSVPIALIEDGNEFFNITLPTTDNRILNTQDKYFEPTVTKNGDNTVVSMKFKASNTQYLEYRYELKPDDYMIDFSISSQGLNTVVNSSQAIDLDWKLKTYRHDQSVSYENRYTRLTYMYEGDKIDKLAQAGEDEEVIDDARWLSYRQHFFSTILVAENPIKNARISTVDLVEDEEIDTIFTKEFASKLPLTFTNGEATNNFKLYFGPTDSKVLKNYDYHLEESIPFGWGIFGWINKHLFIPLFGFLSGFLPYGIAIIVMTILIKLVMSFVQYKQFLSQAKMKVLKPELDAIREKHKDNKMKAQQETMALQNKAGASPLAGCLPGLIQLPVFYALFMFFPTAFALRQKSFLWADDLSSYDVIAQLPFNIPLYGSHVSLFPILAAIAIFFYMKMTTGQQMASQPTQEGMPDMGKMMKYMIYFSPILMLIFFNKYASGLSLYYFISNLISIGIMLVIKNFILDEDKIHAQIQVNKTKPKKQNKFQKKMASMMEQAEEQKQSQQKRKK</sequence>
<keyword evidence="6 13" id="KW-0812">Transmembrane</keyword>
<keyword evidence="18" id="KW-1185">Reference proteome</keyword>
<evidence type="ECO:0000256" key="4">
    <source>
        <dbReference type="ARBA" id="ARBA00022448"/>
    </source>
</evidence>
<keyword evidence="9 13" id="KW-0472">Membrane</keyword>
<feature type="compositionally biased region" description="Basic and acidic residues" evidence="14">
    <location>
        <begin position="37"/>
        <end position="55"/>
    </location>
</feature>
<evidence type="ECO:0000256" key="2">
    <source>
        <dbReference type="ARBA" id="ARBA00010527"/>
    </source>
</evidence>
<dbReference type="PRINTS" id="PR00701">
    <property type="entry name" value="60KDINNERMP"/>
</dbReference>
<feature type="transmembrane region" description="Helical" evidence="13">
    <location>
        <begin position="569"/>
        <end position="588"/>
    </location>
</feature>
<dbReference type="Proteomes" id="UP001597548">
    <property type="component" value="Unassembled WGS sequence"/>
</dbReference>
<name>A0ABW5ZXC4_9FLAO</name>
<evidence type="ECO:0000259" key="16">
    <source>
        <dbReference type="Pfam" id="PF14849"/>
    </source>
</evidence>
<evidence type="ECO:0000256" key="14">
    <source>
        <dbReference type="SAM" id="MobiDB-lite"/>
    </source>
</evidence>
<evidence type="ECO:0000256" key="7">
    <source>
        <dbReference type="ARBA" id="ARBA00022927"/>
    </source>
</evidence>
<evidence type="ECO:0000313" key="18">
    <source>
        <dbReference type="Proteomes" id="UP001597548"/>
    </source>
</evidence>
<comment type="subunit">
    <text evidence="13">Interacts with the Sec translocase complex via SecD. Specifically interacts with transmembrane segments of nascent integral membrane proteins during membrane integration.</text>
</comment>
<dbReference type="CDD" id="cd19961">
    <property type="entry name" value="EcYidC-like_peri"/>
    <property type="match status" value="1"/>
</dbReference>
<evidence type="ECO:0000256" key="6">
    <source>
        <dbReference type="ARBA" id="ARBA00022692"/>
    </source>
</evidence>
<comment type="similarity">
    <text evidence="2 13">Belongs to the OXA1/ALB3/YidC family. Type 1 subfamily.</text>
</comment>
<keyword evidence="10 13" id="KW-0143">Chaperone</keyword>
<feature type="transmembrane region" description="Helical" evidence="13">
    <location>
        <begin position="498"/>
        <end position="520"/>
    </location>
</feature>
<feature type="transmembrane region" description="Helical" evidence="13">
    <location>
        <begin position="379"/>
        <end position="402"/>
    </location>
</feature>
<accession>A0ABW5ZXC4</accession>
<evidence type="ECO:0000256" key="8">
    <source>
        <dbReference type="ARBA" id="ARBA00022989"/>
    </source>
</evidence>
<dbReference type="NCBIfam" id="TIGR03592">
    <property type="entry name" value="yidC_oxa1_cterm"/>
    <property type="match status" value="1"/>
</dbReference>
<dbReference type="EMBL" id="JBHUOS010000009">
    <property type="protein sequence ID" value="MFD2916313.1"/>
    <property type="molecule type" value="Genomic_DNA"/>
</dbReference>
<feature type="compositionally biased region" description="Basic residues" evidence="14">
    <location>
        <begin position="603"/>
        <end position="613"/>
    </location>
</feature>
<dbReference type="NCBIfam" id="NF002356">
    <property type="entry name" value="PRK01318.2-3"/>
    <property type="match status" value="1"/>
</dbReference>
<keyword evidence="4 13" id="KW-0813">Transport</keyword>
<dbReference type="InterPro" id="IPR019998">
    <property type="entry name" value="Membr_insert_YidC"/>
</dbReference>
<dbReference type="InterPro" id="IPR001708">
    <property type="entry name" value="YidC/ALB3/OXA1/COX18"/>
</dbReference>
<feature type="transmembrane region" description="Helical" evidence="13">
    <location>
        <begin position="7"/>
        <end position="26"/>
    </location>
</feature>
<comment type="caution">
    <text evidence="17">The sequence shown here is derived from an EMBL/GenBank/DDBJ whole genome shotgun (WGS) entry which is preliminary data.</text>
</comment>
<dbReference type="InterPro" id="IPR038221">
    <property type="entry name" value="YidC_periplasmic_sf"/>
</dbReference>
<feature type="domain" description="Membrane insertase YidC N-terminal" evidence="16">
    <location>
        <begin position="102"/>
        <end position="369"/>
    </location>
</feature>
<dbReference type="InterPro" id="IPR047196">
    <property type="entry name" value="YidC_ALB_C"/>
</dbReference>
<evidence type="ECO:0000256" key="5">
    <source>
        <dbReference type="ARBA" id="ARBA00022475"/>
    </source>
</evidence>
<evidence type="ECO:0000256" key="3">
    <source>
        <dbReference type="ARBA" id="ARBA00015325"/>
    </source>
</evidence>
<dbReference type="Pfam" id="PF14849">
    <property type="entry name" value="YidC_periplas"/>
    <property type="match status" value="1"/>
</dbReference>
<dbReference type="InterPro" id="IPR028055">
    <property type="entry name" value="YidC/Oxa/ALB_C"/>
</dbReference>
<gene>
    <name evidence="13 17" type="primary">yidC</name>
    <name evidence="17" type="ORF">ACFS29_11725</name>
</gene>
<evidence type="ECO:0000256" key="11">
    <source>
        <dbReference type="ARBA" id="ARBA00033245"/>
    </source>
</evidence>
<evidence type="ECO:0000256" key="10">
    <source>
        <dbReference type="ARBA" id="ARBA00023186"/>
    </source>
</evidence>
<evidence type="ECO:0000256" key="1">
    <source>
        <dbReference type="ARBA" id="ARBA00004429"/>
    </source>
</evidence>
<feature type="transmembrane region" description="Helical" evidence="13">
    <location>
        <begin position="546"/>
        <end position="563"/>
    </location>
</feature>
<dbReference type="PANTHER" id="PTHR12428:SF65">
    <property type="entry name" value="CYTOCHROME C OXIDASE ASSEMBLY PROTEIN COX18, MITOCHONDRIAL"/>
    <property type="match status" value="1"/>
</dbReference>
<proteinExistence type="inferred from homology"/>